<dbReference type="GO" id="GO:0003677">
    <property type="term" value="F:DNA binding"/>
    <property type="evidence" value="ECO:0007669"/>
    <property type="project" value="InterPro"/>
</dbReference>
<dbReference type="PROSITE" id="PS50883">
    <property type="entry name" value="EAL"/>
    <property type="match status" value="1"/>
</dbReference>
<dbReference type="AlphaFoldDB" id="A0A318G1Q6"/>
<dbReference type="Gene3D" id="3.20.20.450">
    <property type="entry name" value="EAL domain"/>
    <property type="match status" value="1"/>
</dbReference>
<dbReference type="InterPro" id="IPR001633">
    <property type="entry name" value="EAL_dom"/>
</dbReference>
<dbReference type="InterPro" id="IPR016032">
    <property type="entry name" value="Sig_transdc_resp-reg_C-effctor"/>
</dbReference>
<name>A0A318G1Q6_KLEOX</name>
<dbReference type="SUPFAM" id="SSF141868">
    <property type="entry name" value="EAL domain-like"/>
    <property type="match status" value="1"/>
</dbReference>
<dbReference type="GO" id="GO:0071111">
    <property type="term" value="F:cyclic-guanylate-specific phosphodiesterase activity"/>
    <property type="evidence" value="ECO:0007669"/>
    <property type="project" value="InterPro"/>
</dbReference>
<evidence type="ECO:0000313" key="2">
    <source>
        <dbReference type="EMBL" id="PXW48568.1"/>
    </source>
</evidence>
<dbReference type="PANTHER" id="PTHR33121:SF79">
    <property type="entry name" value="CYCLIC DI-GMP PHOSPHODIESTERASE PDED-RELATED"/>
    <property type="match status" value="1"/>
</dbReference>
<dbReference type="InterPro" id="IPR050706">
    <property type="entry name" value="Cyclic-di-GMP_PDE-like"/>
</dbReference>
<dbReference type="GO" id="GO:0006355">
    <property type="term" value="P:regulation of DNA-templated transcription"/>
    <property type="evidence" value="ECO:0007669"/>
    <property type="project" value="InterPro"/>
</dbReference>
<proteinExistence type="predicted"/>
<dbReference type="InterPro" id="IPR035919">
    <property type="entry name" value="EAL_sf"/>
</dbReference>
<organism evidence="2 3">
    <name type="scientific">Klebsiella oxytoca</name>
    <dbReference type="NCBI Taxonomy" id="571"/>
    <lineage>
        <taxon>Bacteria</taxon>
        <taxon>Pseudomonadati</taxon>
        <taxon>Pseudomonadota</taxon>
        <taxon>Gammaproteobacteria</taxon>
        <taxon>Enterobacterales</taxon>
        <taxon>Enterobacteriaceae</taxon>
        <taxon>Klebsiella/Raoultella group</taxon>
        <taxon>Klebsiella</taxon>
    </lineage>
</organism>
<dbReference type="PANTHER" id="PTHR33121">
    <property type="entry name" value="CYCLIC DI-GMP PHOSPHODIESTERASE PDEF"/>
    <property type="match status" value="1"/>
</dbReference>
<dbReference type="RefSeq" id="WP_181421742.1">
    <property type="nucleotide sequence ID" value="NZ_QJJG01000002.1"/>
</dbReference>
<feature type="domain" description="EAL" evidence="1">
    <location>
        <begin position="220"/>
        <end position="470"/>
    </location>
</feature>
<protein>
    <submittedName>
        <fullName evidence="2">EAL domain-containing protein (Putative c-di-GMP-specific phosphodiesterase class I)</fullName>
    </submittedName>
</protein>
<gene>
    <name evidence="2" type="ORF">DET57_102175</name>
</gene>
<reference evidence="2 3" key="1">
    <citation type="submission" date="2018-05" db="EMBL/GenBank/DDBJ databases">
        <title>Freshwater and sediment microbial communities from various areas in North America, analyzing microbe dynamics in response to fracking.</title>
        <authorList>
            <person name="Lamendella R."/>
        </authorList>
    </citation>
    <scope>NUCLEOTIDE SEQUENCE [LARGE SCALE GENOMIC DNA]</scope>
    <source>
        <strain evidence="2 3">67</strain>
    </source>
</reference>
<dbReference type="CDD" id="cd01948">
    <property type="entry name" value="EAL"/>
    <property type="match status" value="1"/>
</dbReference>
<dbReference type="Pfam" id="PF00563">
    <property type="entry name" value="EAL"/>
    <property type="match status" value="1"/>
</dbReference>
<evidence type="ECO:0000313" key="3">
    <source>
        <dbReference type="Proteomes" id="UP000247485"/>
    </source>
</evidence>
<dbReference type="Proteomes" id="UP000247485">
    <property type="component" value="Unassembled WGS sequence"/>
</dbReference>
<comment type="caution">
    <text evidence="2">The sequence shown here is derived from an EMBL/GenBank/DDBJ whole genome shotgun (WGS) entry which is preliminary data.</text>
</comment>
<dbReference type="SMART" id="SM00052">
    <property type="entry name" value="EAL"/>
    <property type="match status" value="1"/>
</dbReference>
<dbReference type="SUPFAM" id="SSF46894">
    <property type="entry name" value="C-terminal effector domain of the bipartite response regulators"/>
    <property type="match status" value="1"/>
</dbReference>
<dbReference type="EMBL" id="QJJG01000002">
    <property type="protein sequence ID" value="PXW48568.1"/>
    <property type="molecule type" value="Genomic_DNA"/>
</dbReference>
<sequence length="480" mass="54236">MMRDFILSPCPLAAAGLAGLMDTSRMPPIVLSPETPTIPDELIARRIVVFLPDDPYWLLFTLRQAARLLEQSKMPLSMLILSRYPPIWLWKTLLNQLVINKHLVSSVWWATSDLPCRELEALLQNDLPENLQLQKVSQFEALINRKRPEGLSKSELNVILDWLRGHRIMTVAKRLGLSDKTLYNQRTSGLKKMVEHHPPLAEYFPGRQSKGLREKNLGSLSAFEREFVHAVHTRQIFAVFQPIIDGRMQVQGMEMLPRWQRNGKVLLPGEFLPQVHSECAWLALAAFMLLEAVQNINQNPGKCGFSVNIPSAIASNENLIRMIETARQQLRQPQMSERLVLEFTEIIDPNRQSHIDANIARLRLRGFSIMLGGCFSQGSAMFPAPAARFSAYKLERGIVNDMQQDTHAIALIKSLVYYCQLTGSHCIAEGVDSLEKFNTLKALGINRFQGDLISPPVDQENMTDLIHQFSADGSLTRIAG</sequence>
<evidence type="ECO:0000259" key="1">
    <source>
        <dbReference type="PROSITE" id="PS50883"/>
    </source>
</evidence>
<accession>A0A318G1Q6</accession>